<proteinExistence type="predicted"/>
<protein>
    <submittedName>
        <fullName evidence="2">TonB-dependent receptor</fullName>
    </submittedName>
</protein>
<comment type="caution">
    <text evidence="2">The sequence shown here is derived from an EMBL/GenBank/DDBJ whole genome shotgun (WGS) entry which is preliminary data.</text>
</comment>
<evidence type="ECO:0000256" key="1">
    <source>
        <dbReference type="SAM" id="MobiDB-lite"/>
    </source>
</evidence>
<dbReference type="RefSeq" id="WP_008233228.1">
    <property type="nucleotide sequence ID" value="NZ_CAIY01000033.1"/>
</dbReference>
<dbReference type="PROSITE" id="PS51257">
    <property type="entry name" value="PROKAR_LIPOPROTEIN"/>
    <property type="match status" value="1"/>
</dbReference>
<dbReference type="EMBL" id="CAIY01000033">
    <property type="protein sequence ID" value="CCH67083.1"/>
    <property type="molecule type" value="Genomic_DNA"/>
</dbReference>
<organism evidence="2 3">
    <name type="scientific">Richelia intracellularis HH01</name>
    <dbReference type="NCBI Taxonomy" id="1165094"/>
    <lineage>
        <taxon>Bacteria</taxon>
        <taxon>Bacillati</taxon>
        <taxon>Cyanobacteriota</taxon>
        <taxon>Cyanophyceae</taxon>
        <taxon>Nostocales</taxon>
        <taxon>Nostocaceae</taxon>
        <taxon>Richelia</taxon>
    </lineage>
</organism>
<evidence type="ECO:0000313" key="3">
    <source>
        <dbReference type="Proteomes" id="UP000053051"/>
    </source>
</evidence>
<dbReference type="OrthoDB" id="530222at2"/>
<gene>
    <name evidence="2" type="ORF">RINTHH_9280</name>
</gene>
<sequence length="184" mass="20596">MNIKKLSTIYFITGVTITSISGCFSSKIYPQSDRDKTTKNNHVSRNREKKPFKSSVTGLQGKLPETSSKGKVVSATLYTSDPQCQKLIPKKVVISAEKPINAAIARIIRQQNSKDFSLSGYRTSMNNGTLTIDLRVAPKSKRQIISLSSCEQFALFSSLRKTLINNNWNIKKVHFKQLGQEIIL</sequence>
<reference evidence="3" key="2">
    <citation type="submission" date="2016-01" db="EMBL/GenBank/DDBJ databases">
        <title>Diatom-associated endosymboitic cyanobacterium lacks core nitrogen metabolism enzymes.</title>
        <authorList>
            <person name="Hilton J.A."/>
            <person name="Foster R.A."/>
            <person name="Tripp H.J."/>
            <person name="Carter B.J."/>
            <person name="Zehr J.P."/>
            <person name="Villareal T.A."/>
        </authorList>
    </citation>
    <scope>NUCLEOTIDE SEQUENCE [LARGE SCALE GENOMIC DNA]</scope>
    <source>
        <strain evidence="3">HH01</strain>
    </source>
</reference>
<keyword evidence="2" id="KW-0675">Receptor</keyword>
<feature type="region of interest" description="Disordered" evidence="1">
    <location>
        <begin position="31"/>
        <end position="67"/>
    </location>
</feature>
<dbReference type="AlphaFoldDB" id="M1WZU0"/>
<reference evidence="2 3" key="1">
    <citation type="submission" date="2012-05" db="EMBL/GenBank/DDBJ databases">
        <authorList>
            <person name="Hilton J."/>
        </authorList>
    </citation>
    <scope>NUCLEOTIDE SEQUENCE [LARGE SCALE GENOMIC DNA]</scope>
    <source>
        <strain evidence="2 3">HH01</strain>
    </source>
</reference>
<dbReference type="STRING" id="1165094.RINTHH_9280"/>
<keyword evidence="3" id="KW-1185">Reference proteome</keyword>
<dbReference type="Proteomes" id="UP000053051">
    <property type="component" value="Unassembled WGS sequence"/>
</dbReference>
<evidence type="ECO:0000313" key="2">
    <source>
        <dbReference type="EMBL" id="CCH67083.1"/>
    </source>
</evidence>
<name>M1WZU0_9NOST</name>
<accession>M1WZU0</accession>